<gene>
    <name evidence="2" type="ORF">FO440_17840</name>
</gene>
<sequence>MKFALIPGQFKYALSRWFFALGLFCVFLFPIKVIAQNSVIVSNGDVVALPSFSSAGCSYKWVNNNTAVGLKSNGVGDIPSFTAINKGTTPIIATITATPTSDGYAYIANSSLNTVSVFNTANGNFVKDIPVDNQPWAVSVSPDGTRVYVLSINDVYGHAGIGTVSVIDAAQNKVISTIPVGRNAGSIVVSPDGKKAYVANKSSNTVSIIDLTNNTVSDIPITYALSVAISNDGKTLYVTADGIAATGTLYAINTADKSIIKTIPIGLSPDGIVVSADGNTVYLTNDYLNTVSAINSKTFAATTIPVGQAPYSLAITPDGKSVYVSNFLSKSVSVINTATNLVVQTIPVQGAPQGISVSPSGNLLYVTSVTPDMVTMINTSNNQIISSIPWQGQPNSTGNFISAGIGCNGVPIVFTVTVNPAPVITDPGIIPALSEQYGTDGITQTINISAAYLKEGLVITASDSFEVSTDNMNFSNTVTVGSVGDIPSTPIYVRLKSKLPAGNYTGNIQLTSTGATTVNTPISGIVTPAPLTITADNKHKFLGDDNPVFTVKYTGFVNSEDSTQLTSLPVVTTTAGKLSPVGLYPINVSGAVATNYTISYMPGVLEIISGTVNPPNAFTPNGDGINDNWEIKHLDLYTNCTVEVLNRYGQKVYYSNGYPIPWNGKLNGTNLPVGTYYYIIKLGNSTKPVTGYLAILR</sequence>
<dbReference type="InterPro" id="IPR011048">
    <property type="entry name" value="Haem_d1_sf"/>
</dbReference>
<dbReference type="OrthoDB" id="5726170at2"/>
<evidence type="ECO:0000313" key="3">
    <source>
        <dbReference type="Proteomes" id="UP000318733"/>
    </source>
</evidence>
<comment type="caution">
    <text evidence="2">The sequence shown here is derived from an EMBL/GenBank/DDBJ whole genome shotgun (WGS) entry which is preliminary data.</text>
</comment>
<dbReference type="Pfam" id="PF13585">
    <property type="entry name" value="CHU_C"/>
    <property type="match status" value="1"/>
</dbReference>
<dbReference type="InterPro" id="IPR011045">
    <property type="entry name" value="N2O_reductase_N"/>
</dbReference>
<dbReference type="AlphaFoldDB" id="A0A556MIG3"/>
<dbReference type="PANTHER" id="PTHR47197:SF3">
    <property type="entry name" value="DIHYDRO-HEME D1 DEHYDROGENASE"/>
    <property type="match status" value="1"/>
</dbReference>
<dbReference type="InterPro" id="IPR015943">
    <property type="entry name" value="WD40/YVTN_repeat-like_dom_sf"/>
</dbReference>
<dbReference type="EMBL" id="VLPK01000003">
    <property type="protein sequence ID" value="TSJ39605.1"/>
    <property type="molecule type" value="Genomic_DNA"/>
</dbReference>
<dbReference type="SUPFAM" id="SSF50974">
    <property type="entry name" value="Nitrous oxide reductase, N-terminal domain"/>
    <property type="match status" value="1"/>
</dbReference>
<name>A0A556MIG3_9SPHI</name>
<feature type="domain" description="MBG" evidence="1">
    <location>
        <begin position="531"/>
        <end position="605"/>
    </location>
</feature>
<dbReference type="Pfam" id="PF18676">
    <property type="entry name" value="MBG_2"/>
    <property type="match status" value="1"/>
</dbReference>
<dbReference type="RefSeq" id="WP_144249642.1">
    <property type="nucleotide sequence ID" value="NZ_VLPK01000003.1"/>
</dbReference>
<protein>
    <submittedName>
        <fullName evidence="2">T9SS type B sorting domain-containing protein</fullName>
    </submittedName>
</protein>
<evidence type="ECO:0000259" key="1">
    <source>
        <dbReference type="Pfam" id="PF18676"/>
    </source>
</evidence>
<dbReference type="NCBIfam" id="TIGR02276">
    <property type="entry name" value="beta_rpt_yvtn"/>
    <property type="match status" value="2"/>
</dbReference>
<dbReference type="SMART" id="SM00564">
    <property type="entry name" value="PQQ"/>
    <property type="match status" value="4"/>
</dbReference>
<dbReference type="InterPro" id="IPR018391">
    <property type="entry name" value="PQQ_b-propeller_rpt"/>
</dbReference>
<dbReference type="SUPFAM" id="SSF51004">
    <property type="entry name" value="C-terminal (heme d1) domain of cytochrome cd1-nitrite reductase"/>
    <property type="match status" value="1"/>
</dbReference>
<dbReference type="NCBIfam" id="TIGR04131">
    <property type="entry name" value="Bac_Flav_CTERM"/>
    <property type="match status" value="1"/>
</dbReference>
<dbReference type="InterPro" id="IPR026341">
    <property type="entry name" value="T9SS_type_B"/>
</dbReference>
<dbReference type="InterPro" id="IPR051200">
    <property type="entry name" value="Host-pathogen_enzymatic-act"/>
</dbReference>
<evidence type="ECO:0000313" key="2">
    <source>
        <dbReference type="EMBL" id="TSJ39605.1"/>
    </source>
</evidence>
<dbReference type="Proteomes" id="UP000318733">
    <property type="component" value="Unassembled WGS sequence"/>
</dbReference>
<dbReference type="Gene3D" id="2.130.10.10">
    <property type="entry name" value="YVTN repeat-like/Quinoprotein amine dehydrogenase"/>
    <property type="match status" value="3"/>
</dbReference>
<dbReference type="Gene3D" id="3.30.160.710">
    <property type="match status" value="1"/>
</dbReference>
<keyword evidence="3" id="KW-1185">Reference proteome</keyword>
<dbReference type="InterPro" id="IPR011964">
    <property type="entry name" value="YVTN_b-propeller_repeat"/>
</dbReference>
<reference evidence="2 3" key="1">
    <citation type="submission" date="2019-07" db="EMBL/GenBank/DDBJ databases">
        <authorList>
            <person name="Huq M.A."/>
        </authorList>
    </citation>
    <scope>NUCLEOTIDE SEQUENCE [LARGE SCALE GENOMIC DNA]</scope>
    <source>
        <strain evidence="2 3">MAH-19</strain>
    </source>
</reference>
<accession>A0A556MIG3</accession>
<organism evidence="2 3">
    <name type="scientific">Mucilaginibacter corticis</name>
    <dbReference type="NCBI Taxonomy" id="2597670"/>
    <lineage>
        <taxon>Bacteria</taxon>
        <taxon>Pseudomonadati</taxon>
        <taxon>Bacteroidota</taxon>
        <taxon>Sphingobacteriia</taxon>
        <taxon>Sphingobacteriales</taxon>
        <taxon>Sphingobacteriaceae</taxon>
        <taxon>Mucilaginibacter</taxon>
    </lineage>
</organism>
<proteinExistence type="predicted"/>
<dbReference type="PANTHER" id="PTHR47197">
    <property type="entry name" value="PROTEIN NIRF"/>
    <property type="match status" value="1"/>
</dbReference>
<dbReference type="InterPro" id="IPR041286">
    <property type="entry name" value="MBG_2"/>
</dbReference>